<sequence>MSRASQKKSFCAAIRGIHPTISFIFSMRSCNVWQLWIWLRLVLTCTTSYLSDSQDAFCALVRPVLSLSQQGLRNLQETVCKSHRFGPHL</sequence>
<dbReference type="AlphaFoldDB" id="A0A2J8XUI5"/>
<proteinExistence type="predicted"/>
<evidence type="ECO:0000313" key="1">
    <source>
        <dbReference type="EMBL" id="PNJ85707.1"/>
    </source>
</evidence>
<protein>
    <submittedName>
        <fullName evidence="1">PCOLCE-AS1 isoform 3</fullName>
    </submittedName>
</protein>
<comment type="caution">
    <text evidence="1">The sequence shown here is derived from an EMBL/GenBank/DDBJ whole genome shotgun (WGS) entry which is preliminary data.</text>
</comment>
<gene>
    <name evidence="1" type="ORF">CR201_G0040307</name>
</gene>
<reference evidence="1" key="1">
    <citation type="submission" date="2017-12" db="EMBL/GenBank/DDBJ databases">
        <title>High-resolution comparative analysis of great ape genomes.</title>
        <authorList>
            <person name="Pollen A."/>
            <person name="Hastie A."/>
            <person name="Hormozdiari F."/>
            <person name="Dougherty M."/>
            <person name="Liu R."/>
            <person name="Chaisson M."/>
            <person name="Hoppe E."/>
            <person name="Hill C."/>
            <person name="Pang A."/>
            <person name="Hillier L."/>
            <person name="Baker C."/>
            <person name="Armstrong J."/>
            <person name="Shendure J."/>
            <person name="Paten B."/>
            <person name="Wilson R."/>
            <person name="Chao H."/>
            <person name="Schneider V."/>
            <person name="Ventura M."/>
            <person name="Kronenberg Z."/>
            <person name="Murali S."/>
            <person name="Gordon D."/>
            <person name="Cantsilieris S."/>
            <person name="Munson K."/>
            <person name="Nelson B."/>
            <person name="Raja A."/>
            <person name="Underwood J."/>
            <person name="Diekhans M."/>
            <person name="Fiddes I."/>
            <person name="Haussler D."/>
            <person name="Eichler E."/>
        </authorList>
    </citation>
    <scope>NUCLEOTIDE SEQUENCE [LARGE SCALE GENOMIC DNA]</scope>
    <source>
        <strain evidence="1">Susie</strain>
    </source>
</reference>
<organism evidence="1">
    <name type="scientific">Pongo abelii</name>
    <name type="common">Sumatran orangutan</name>
    <name type="synonym">Pongo pygmaeus abelii</name>
    <dbReference type="NCBI Taxonomy" id="9601"/>
    <lineage>
        <taxon>Eukaryota</taxon>
        <taxon>Metazoa</taxon>
        <taxon>Chordata</taxon>
        <taxon>Craniata</taxon>
        <taxon>Vertebrata</taxon>
        <taxon>Euteleostomi</taxon>
        <taxon>Mammalia</taxon>
        <taxon>Eutheria</taxon>
        <taxon>Euarchontoglires</taxon>
        <taxon>Primates</taxon>
        <taxon>Haplorrhini</taxon>
        <taxon>Catarrhini</taxon>
        <taxon>Hominidae</taxon>
        <taxon>Pongo</taxon>
    </lineage>
</organism>
<accession>A0A2J8XUI5</accession>
<dbReference type="EMBL" id="NDHI03003310">
    <property type="protein sequence ID" value="PNJ85707.1"/>
    <property type="molecule type" value="Genomic_DNA"/>
</dbReference>
<name>A0A2J8XUI5_PONAB</name>